<comment type="subcellular location">
    <subcellularLocation>
        <location evidence="1">Membrane</location>
        <topology evidence="1">Multi-pass membrane protein</topology>
    </subcellularLocation>
</comment>
<dbReference type="EMBL" id="CP129970">
    <property type="protein sequence ID" value="WKK87407.2"/>
    <property type="molecule type" value="Genomic_DNA"/>
</dbReference>
<dbReference type="GO" id="GO:0005886">
    <property type="term" value="C:plasma membrane"/>
    <property type="evidence" value="ECO:0007669"/>
    <property type="project" value="TreeGrafter"/>
</dbReference>
<keyword evidence="3 5" id="KW-1133">Transmembrane helix</keyword>
<dbReference type="Gene3D" id="1.20.1420.30">
    <property type="entry name" value="NCX, central ion-binding region"/>
    <property type="match status" value="1"/>
</dbReference>
<protein>
    <submittedName>
        <fullName evidence="7">Calcium/sodium antiporter</fullName>
    </submittedName>
</protein>
<feature type="transmembrane region" description="Helical" evidence="5">
    <location>
        <begin position="305"/>
        <end position="321"/>
    </location>
</feature>
<evidence type="ECO:0000313" key="7">
    <source>
        <dbReference type="EMBL" id="WKK87407.2"/>
    </source>
</evidence>
<name>A0AA49JE99_9BACT</name>
<evidence type="ECO:0000256" key="4">
    <source>
        <dbReference type="ARBA" id="ARBA00023136"/>
    </source>
</evidence>
<dbReference type="InterPro" id="IPR004481">
    <property type="entry name" value="K/Na/Ca-exchanger"/>
</dbReference>
<dbReference type="InterPro" id="IPR044880">
    <property type="entry name" value="NCX_ion-bd_dom_sf"/>
</dbReference>
<dbReference type="Pfam" id="PF01699">
    <property type="entry name" value="Na_Ca_ex"/>
    <property type="match status" value="2"/>
</dbReference>
<feature type="transmembrane region" description="Helical" evidence="5">
    <location>
        <begin position="70"/>
        <end position="91"/>
    </location>
</feature>
<evidence type="ECO:0000256" key="2">
    <source>
        <dbReference type="ARBA" id="ARBA00022692"/>
    </source>
</evidence>
<feature type="transmembrane region" description="Helical" evidence="5">
    <location>
        <begin position="133"/>
        <end position="153"/>
    </location>
</feature>
<dbReference type="RefSeq" id="WP_308357432.1">
    <property type="nucleotide sequence ID" value="NZ_CP129970.2"/>
</dbReference>
<reference evidence="7" key="1">
    <citation type="submission" date="2023-08" db="EMBL/GenBank/DDBJ databases">
        <title>Comparative genomics and taxonomic characterization of three novel marine species of genus Marivirga.</title>
        <authorList>
            <person name="Muhammad N."/>
            <person name="Kim S.-G."/>
        </authorList>
    </citation>
    <scope>NUCLEOTIDE SEQUENCE [LARGE SCALE GENOMIC DNA]</scope>
    <source>
        <strain evidence="7">ABR2-2</strain>
    </source>
</reference>
<evidence type="ECO:0000313" key="8">
    <source>
        <dbReference type="Proteomes" id="UP001244443"/>
    </source>
</evidence>
<dbReference type="GO" id="GO:0006874">
    <property type="term" value="P:intracellular calcium ion homeostasis"/>
    <property type="evidence" value="ECO:0007669"/>
    <property type="project" value="TreeGrafter"/>
</dbReference>
<accession>A0AA49JE99</accession>
<feature type="transmembrane region" description="Helical" evidence="5">
    <location>
        <begin position="276"/>
        <end position="293"/>
    </location>
</feature>
<evidence type="ECO:0000256" key="5">
    <source>
        <dbReference type="SAM" id="Phobius"/>
    </source>
</evidence>
<dbReference type="InterPro" id="IPR004837">
    <property type="entry name" value="NaCa_Exmemb"/>
</dbReference>
<keyword evidence="4 5" id="KW-0472">Membrane</keyword>
<feature type="transmembrane region" description="Helical" evidence="5">
    <location>
        <begin position="242"/>
        <end position="264"/>
    </location>
</feature>
<dbReference type="Proteomes" id="UP001244443">
    <property type="component" value="Chromosome"/>
</dbReference>
<evidence type="ECO:0000259" key="6">
    <source>
        <dbReference type="Pfam" id="PF01699"/>
    </source>
</evidence>
<feature type="transmembrane region" description="Helical" evidence="5">
    <location>
        <begin position="173"/>
        <end position="192"/>
    </location>
</feature>
<gene>
    <name evidence="7" type="ORF">QYS48_12065</name>
</gene>
<dbReference type="GO" id="GO:0005262">
    <property type="term" value="F:calcium channel activity"/>
    <property type="evidence" value="ECO:0007669"/>
    <property type="project" value="TreeGrafter"/>
</dbReference>
<keyword evidence="8" id="KW-1185">Reference proteome</keyword>
<feature type="transmembrane region" description="Helical" evidence="5">
    <location>
        <begin position="40"/>
        <end position="58"/>
    </location>
</feature>
<organism evidence="7 8">
    <name type="scientific">Marivirga arenosa</name>
    <dbReference type="NCBI Taxonomy" id="3059076"/>
    <lineage>
        <taxon>Bacteria</taxon>
        <taxon>Pseudomonadati</taxon>
        <taxon>Bacteroidota</taxon>
        <taxon>Cytophagia</taxon>
        <taxon>Cytophagales</taxon>
        <taxon>Marivirgaceae</taxon>
        <taxon>Marivirga</taxon>
    </lineage>
</organism>
<sequence>MALFLNTAFIILGFILLIKGADFMVSGASSFAKKFNVSEIAIGLTIVAMGTSAPELVVNLVSGSQGLDDVVFGNLIGSNIFNLFLILGIAGTIRPLIVQSETVWKEIPFSMGVVILLFILVNDQFFFGQEFNSAGYIDGFILLLLFVSFIYYVFYNVKNNNHILDMPDETKIYNHWVTLLMILGGITGLVLGGKLVVDNAVDIARSFELSEKLIGLTILAAGTSLPELATSAVAAYRNRADIAIGNVIGSNIFNLTFILGINSIVKPLNYNTQLNLDFYVLIGGSTLLFIFMFTLKNKKLDRWEAILFLISFFAYMTYIFIRK</sequence>
<dbReference type="PANTHER" id="PTHR10846:SF8">
    <property type="entry name" value="INNER MEMBRANE PROTEIN YRBG"/>
    <property type="match status" value="1"/>
</dbReference>
<feature type="transmembrane region" description="Helical" evidence="5">
    <location>
        <begin position="103"/>
        <end position="121"/>
    </location>
</feature>
<dbReference type="NCBIfam" id="TIGR00367">
    <property type="entry name" value="calcium/sodium antiporter"/>
    <property type="match status" value="1"/>
</dbReference>
<feature type="domain" description="Sodium/calcium exchanger membrane region" evidence="6">
    <location>
        <begin position="179"/>
        <end position="320"/>
    </location>
</feature>
<dbReference type="AlphaFoldDB" id="A0AA49JE99"/>
<evidence type="ECO:0000256" key="1">
    <source>
        <dbReference type="ARBA" id="ARBA00004141"/>
    </source>
</evidence>
<proteinExistence type="predicted"/>
<keyword evidence="2 5" id="KW-0812">Transmembrane</keyword>
<dbReference type="PANTHER" id="PTHR10846">
    <property type="entry name" value="SODIUM/POTASSIUM/CALCIUM EXCHANGER"/>
    <property type="match status" value="1"/>
</dbReference>
<dbReference type="GO" id="GO:0008273">
    <property type="term" value="F:calcium, potassium:sodium antiporter activity"/>
    <property type="evidence" value="ECO:0007669"/>
    <property type="project" value="TreeGrafter"/>
</dbReference>
<evidence type="ECO:0000256" key="3">
    <source>
        <dbReference type="ARBA" id="ARBA00022989"/>
    </source>
</evidence>
<feature type="domain" description="Sodium/calcium exchanger membrane region" evidence="6">
    <location>
        <begin position="7"/>
        <end position="154"/>
    </location>
</feature>